<protein>
    <submittedName>
        <fullName evidence="5">OmpH family outer membrane protein</fullName>
    </submittedName>
</protein>
<dbReference type="SMART" id="SM00935">
    <property type="entry name" value="OmpH"/>
    <property type="match status" value="1"/>
</dbReference>
<dbReference type="PANTHER" id="PTHR35089">
    <property type="entry name" value="CHAPERONE PROTEIN SKP"/>
    <property type="match status" value="1"/>
</dbReference>
<name>A0A5C1NNU9_9GAMM</name>
<dbReference type="EMBL" id="CP038437">
    <property type="protein sequence ID" value="QEM83885.1"/>
    <property type="molecule type" value="Genomic_DNA"/>
</dbReference>
<keyword evidence="3" id="KW-0175">Coiled coil</keyword>
<reference evidence="5" key="1">
    <citation type="submission" date="2021-02" db="EMBL/GenBank/DDBJ databases">
        <title>Strain Y2R2, a novel species of the genus Halomonas.</title>
        <authorList>
            <person name="Huang H."/>
        </authorList>
    </citation>
    <scope>NUCLEOTIDE SEQUENCE</scope>
    <source>
        <strain evidence="5">Y2R2</strain>
    </source>
</reference>
<keyword evidence="2 4" id="KW-0732">Signal</keyword>
<dbReference type="Gene3D" id="3.30.910.20">
    <property type="entry name" value="Skp domain"/>
    <property type="match status" value="1"/>
</dbReference>
<feature type="chain" id="PRO_5023078034" evidence="4">
    <location>
        <begin position="20"/>
        <end position="163"/>
    </location>
</feature>
<comment type="similarity">
    <text evidence="1">Belongs to the Skp family.</text>
</comment>
<evidence type="ECO:0000256" key="3">
    <source>
        <dbReference type="SAM" id="Coils"/>
    </source>
</evidence>
<evidence type="ECO:0000313" key="5">
    <source>
        <dbReference type="EMBL" id="QEM83885.1"/>
    </source>
</evidence>
<proteinExistence type="inferred from homology"/>
<dbReference type="OrthoDB" id="6194798at2"/>
<evidence type="ECO:0000313" key="6">
    <source>
        <dbReference type="Proteomes" id="UP000324285"/>
    </source>
</evidence>
<feature type="coiled-coil region" evidence="3">
    <location>
        <begin position="35"/>
        <end position="69"/>
    </location>
</feature>
<keyword evidence="6" id="KW-1185">Reference proteome</keyword>
<dbReference type="PANTHER" id="PTHR35089:SF1">
    <property type="entry name" value="CHAPERONE PROTEIN SKP"/>
    <property type="match status" value="1"/>
</dbReference>
<dbReference type="SUPFAM" id="SSF111384">
    <property type="entry name" value="OmpH-like"/>
    <property type="match status" value="1"/>
</dbReference>
<sequence>MWPALLLAGLLAGWAPAAAATEVAVLDWRKALLDCNDARQEMSQLRTRVADKQQEAQQLGTALERLSARLESDTTSDAETHALMQEFQQKGQRFDQLRQEILVARQAAEERFLARLEPKMDQAVNRVIARHDVDILVDPNGVLHSTRDLPDLTEEVTALLNTL</sequence>
<accession>A0A5C1NNU9</accession>
<dbReference type="GO" id="GO:0050821">
    <property type="term" value="P:protein stabilization"/>
    <property type="evidence" value="ECO:0007669"/>
    <property type="project" value="TreeGrafter"/>
</dbReference>
<dbReference type="GO" id="GO:0051082">
    <property type="term" value="F:unfolded protein binding"/>
    <property type="evidence" value="ECO:0007669"/>
    <property type="project" value="InterPro"/>
</dbReference>
<dbReference type="GO" id="GO:0005829">
    <property type="term" value="C:cytosol"/>
    <property type="evidence" value="ECO:0007669"/>
    <property type="project" value="TreeGrafter"/>
</dbReference>
<dbReference type="AlphaFoldDB" id="A0A5C1NNU9"/>
<dbReference type="KEGG" id="hbh:E4T21_02990"/>
<dbReference type="InterPro" id="IPR005632">
    <property type="entry name" value="Chaperone_Skp"/>
</dbReference>
<dbReference type="InterPro" id="IPR024930">
    <property type="entry name" value="Skp_dom_sf"/>
</dbReference>
<feature type="signal peptide" evidence="4">
    <location>
        <begin position="1"/>
        <end position="19"/>
    </location>
</feature>
<gene>
    <name evidence="5" type="ORF">E4T21_02990</name>
</gene>
<organism evidence="5 6">
    <name type="scientific">Halomonas binhaiensis</name>
    <dbReference type="NCBI Taxonomy" id="2562282"/>
    <lineage>
        <taxon>Bacteria</taxon>
        <taxon>Pseudomonadati</taxon>
        <taxon>Pseudomonadota</taxon>
        <taxon>Gammaproteobacteria</taxon>
        <taxon>Oceanospirillales</taxon>
        <taxon>Halomonadaceae</taxon>
        <taxon>Halomonas</taxon>
    </lineage>
</organism>
<evidence type="ECO:0000256" key="2">
    <source>
        <dbReference type="ARBA" id="ARBA00022729"/>
    </source>
</evidence>
<evidence type="ECO:0000256" key="1">
    <source>
        <dbReference type="ARBA" id="ARBA00009091"/>
    </source>
</evidence>
<evidence type="ECO:0000256" key="4">
    <source>
        <dbReference type="SAM" id="SignalP"/>
    </source>
</evidence>
<dbReference type="Pfam" id="PF03938">
    <property type="entry name" value="OmpH"/>
    <property type="match status" value="1"/>
</dbReference>
<dbReference type="Proteomes" id="UP000324285">
    <property type="component" value="Chromosome"/>
</dbReference>